<evidence type="ECO:0000256" key="2">
    <source>
        <dbReference type="ARBA" id="ARBA00007103"/>
    </source>
</evidence>
<dbReference type="Pfam" id="PF00291">
    <property type="entry name" value="PALP"/>
    <property type="match status" value="1"/>
</dbReference>
<name>A0A2M7R731_9BACT</name>
<gene>
    <name evidence="13" type="primary">cysK</name>
    <name evidence="13" type="ORF">COY73_00395</name>
</gene>
<dbReference type="PROSITE" id="PS00901">
    <property type="entry name" value="CYS_SYNTHASE"/>
    <property type="match status" value="1"/>
</dbReference>
<dbReference type="SUPFAM" id="SSF53686">
    <property type="entry name" value="Tryptophan synthase beta subunit-like PLP-dependent enzymes"/>
    <property type="match status" value="1"/>
</dbReference>
<comment type="similarity">
    <text evidence="2 11">Belongs to the cysteine synthase/cystathionine beta-synthase family.</text>
</comment>
<evidence type="ECO:0000313" key="13">
    <source>
        <dbReference type="EMBL" id="PIY89626.1"/>
    </source>
</evidence>
<feature type="domain" description="Tryptophan synthase beta chain-like PALP" evidence="12">
    <location>
        <begin position="23"/>
        <end position="299"/>
    </location>
</feature>
<sequence length="310" mass="33810">MTISQFKKNKQPKRKDQYTEDIFNTIGHTPLIKIGKILAKLETTNPTGSVKDRMAWYMIRKAEERGELKPGDTIIEVTSGNTGISFAMISTIRGFRFIAVMPGSMSIERQKMMKAFGAKIILTPAREDMAGAIRKYGALVKKNRDAWLPRQFENPDNIAAHREGLGKEIIKQTNGKIDAFVAGVGTGGTLIGVGQALKEMSLKIKVIAVEPAESAVLSGKKPGSHQIQGIGEGFVPKLVKENMGLIDEVIAIKSQDAIEMTRKLAKNYGVLVGTSSGANVLASMKISKRYKNVVTVLPDGGERYLSEGFI</sequence>
<dbReference type="GO" id="GO:0006535">
    <property type="term" value="P:cysteine biosynthetic process from serine"/>
    <property type="evidence" value="ECO:0007669"/>
    <property type="project" value="UniProtKB-UniRule"/>
</dbReference>
<organism evidence="13 14">
    <name type="scientific">Candidatus Nealsonbacteria bacterium CG_4_10_14_0_8_um_filter_37_14</name>
    <dbReference type="NCBI Taxonomy" id="1974684"/>
    <lineage>
        <taxon>Bacteria</taxon>
        <taxon>Candidatus Nealsoniibacteriota</taxon>
    </lineage>
</organism>
<evidence type="ECO:0000259" key="12">
    <source>
        <dbReference type="Pfam" id="PF00291"/>
    </source>
</evidence>
<dbReference type="InterPro" id="IPR001216">
    <property type="entry name" value="P-phosphate_BS"/>
</dbReference>
<evidence type="ECO:0000256" key="11">
    <source>
        <dbReference type="RuleBase" id="RU003985"/>
    </source>
</evidence>
<dbReference type="AlphaFoldDB" id="A0A2M7R731"/>
<evidence type="ECO:0000256" key="8">
    <source>
        <dbReference type="ARBA" id="ARBA00047931"/>
    </source>
</evidence>
<evidence type="ECO:0000256" key="1">
    <source>
        <dbReference type="ARBA" id="ARBA00001933"/>
    </source>
</evidence>
<dbReference type="EMBL" id="PFLW01000012">
    <property type="protein sequence ID" value="PIY89626.1"/>
    <property type="molecule type" value="Genomic_DNA"/>
</dbReference>
<dbReference type="InterPro" id="IPR005856">
    <property type="entry name" value="Cys_synth"/>
</dbReference>
<accession>A0A2M7R731</accession>
<dbReference type="Gene3D" id="3.40.50.1100">
    <property type="match status" value="2"/>
</dbReference>
<evidence type="ECO:0000256" key="4">
    <source>
        <dbReference type="ARBA" id="ARBA00022605"/>
    </source>
</evidence>
<dbReference type="InterPro" id="IPR036052">
    <property type="entry name" value="TrpB-like_PALP_sf"/>
</dbReference>
<keyword evidence="5 11" id="KW-0808">Transferase</keyword>
<feature type="binding site" evidence="9">
    <location>
        <begin position="185"/>
        <end position="189"/>
    </location>
    <ligand>
        <name>pyridoxal 5'-phosphate</name>
        <dbReference type="ChEBI" id="CHEBI:597326"/>
    </ligand>
</feature>
<feature type="binding site" evidence="9">
    <location>
        <position position="81"/>
    </location>
    <ligand>
        <name>pyridoxal 5'-phosphate</name>
        <dbReference type="ChEBI" id="CHEBI:597326"/>
    </ligand>
</feature>
<evidence type="ECO:0000256" key="10">
    <source>
        <dbReference type="PIRSR" id="PIRSR605856-51"/>
    </source>
</evidence>
<keyword evidence="7 11" id="KW-0198">Cysteine biosynthesis</keyword>
<feature type="binding site" evidence="9">
    <location>
        <position position="275"/>
    </location>
    <ligand>
        <name>pyridoxal 5'-phosphate</name>
        <dbReference type="ChEBI" id="CHEBI:597326"/>
    </ligand>
</feature>
<dbReference type="CDD" id="cd01561">
    <property type="entry name" value="CBS_like"/>
    <property type="match status" value="1"/>
</dbReference>
<dbReference type="InterPro" id="IPR001926">
    <property type="entry name" value="TrpB-like_PALP"/>
</dbReference>
<dbReference type="PANTHER" id="PTHR10314">
    <property type="entry name" value="CYSTATHIONINE BETA-SYNTHASE"/>
    <property type="match status" value="1"/>
</dbReference>
<reference evidence="14" key="1">
    <citation type="submission" date="2017-09" db="EMBL/GenBank/DDBJ databases">
        <title>Depth-based differentiation of microbial function through sediment-hosted aquifers and enrichment of novel symbionts in the deep terrestrial subsurface.</title>
        <authorList>
            <person name="Probst A.J."/>
            <person name="Ladd B."/>
            <person name="Jarett J.K."/>
            <person name="Geller-Mcgrath D.E."/>
            <person name="Sieber C.M.K."/>
            <person name="Emerson J.B."/>
            <person name="Anantharaman K."/>
            <person name="Thomas B.C."/>
            <person name="Malmstrom R."/>
            <person name="Stieglmeier M."/>
            <person name="Klingl A."/>
            <person name="Woyke T."/>
            <person name="Ryan C.M."/>
            <person name="Banfield J.F."/>
        </authorList>
    </citation>
    <scope>NUCLEOTIDE SEQUENCE [LARGE SCALE GENOMIC DNA]</scope>
</reference>
<dbReference type="InterPro" id="IPR050214">
    <property type="entry name" value="Cys_Synth/Cystath_Beta-Synth"/>
</dbReference>
<proteinExistence type="inferred from homology"/>
<dbReference type="NCBIfam" id="TIGR01139">
    <property type="entry name" value="cysK"/>
    <property type="match status" value="1"/>
</dbReference>
<keyword evidence="6 9" id="KW-0663">Pyridoxal phosphate</keyword>
<protein>
    <recommendedName>
        <fullName evidence="3 11">Cysteine synthase</fullName>
        <ecNumber evidence="3 11">2.5.1.47</ecNumber>
    </recommendedName>
</protein>
<feature type="modified residue" description="N6-(pyridoxal phosphate)lysine" evidence="10">
    <location>
        <position position="51"/>
    </location>
</feature>
<comment type="cofactor">
    <cofactor evidence="1 9 11">
        <name>pyridoxal 5'-phosphate</name>
        <dbReference type="ChEBI" id="CHEBI:597326"/>
    </cofactor>
</comment>
<dbReference type="Proteomes" id="UP000230767">
    <property type="component" value="Unassembled WGS sequence"/>
</dbReference>
<comment type="catalytic activity">
    <reaction evidence="8 11">
        <text>O-acetyl-L-serine + hydrogen sulfide = L-cysteine + acetate</text>
        <dbReference type="Rhea" id="RHEA:14829"/>
        <dbReference type="ChEBI" id="CHEBI:29919"/>
        <dbReference type="ChEBI" id="CHEBI:30089"/>
        <dbReference type="ChEBI" id="CHEBI:35235"/>
        <dbReference type="ChEBI" id="CHEBI:58340"/>
        <dbReference type="EC" id="2.5.1.47"/>
    </reaction>
</comment>
<dbReference type="GO" id="GO:0004124">
    <property type="term" value="F:cysteine synthase activity"/>
    <property type="evidence" value="ECO:0007669"/>
    <property type="project" value="UniProtKB-UniRule"/>
</dbReference>
<evidence type="ECO:0000256" key="5">
    <source>
        <dbReference type="ARBA" id="ARBA00022679"/>
    </source>
</evidence>
<dbReference type="InterPro" id="IPR005859">
    <property type="entry name" value="CysK"/>
</dbReference>
<evidence type="ECO:0000256" key="3">
    <source>
        <dbReference type="ARBA" id="ARBA00012681"/>
    </source>
</evidence>
<evidence type="ECO:0000256" key="7">
    <source>
        <dbReference type="ARBA" id="ARBA00023192"/>
    </source>
</evidence>
<keyword evidence="4 11" id="KW-0028">Amino-acid biosynthesis</keyword>
<evidence type="ECO:0000313" key="14">
    <source>
        <dbReference type="Proteomes" id="UP000230767"/>
    </source>
</evidence>
<evidence type="ECO:0000256" key="9">
    <source>
        <dbReference type="PIRSR" id="PIRSR605856-50"/>
    </source>
</evidence>
<dbReference type="NCBIfam" id="TIGR01136">
    <property type="entry name" value="cysKM"/>
    <property type="match status" value="1"/>
</dbReference>
<comment type="caution">
    <text evidence="13">The sequence shown here is derived from an EMBL/GenBank/DDBJ whole genome shotgun (WGS) entry which is preliminary data.</text>
</comment>
<dbReference type="EC" id="2.5.1.47" evidence="3 11"/>
<evidence type="ECO:0000256" key="6">
    <source>
        <dbReference type="ARBA" id="ARBA00022898"/>
    </source>
</evidence>
<dbReference type="FunFam" id="3.40.50.1100:FF:000006">
    <property type="entry name" value="Cysteine synthase"/>
    <property type="match status" value="1"/>
</dbReference>